<feature type="transmembrane region" description="Helical" evidence="1">
    <location>
        <begin position="265"/>
        <end position="283"/>
    </location>
</feature>
<organism evidence="3 4">
    <name type="scientific">Flavobacterium weaverense</name>
    <dbReference type="NCBI Taxonomy" id="271156"/>
    <lineage>
        <taxon>Bacteria</taxon>
        <taxon>Pseudomonadati</taxon>
        <taxon>Bacteroidota</taxon>
        <taxon>Flavobacteriia</taxon>
        <taxon>Flavobacteriales</taxon>
        <taxon>Flavobacteriaceae</taxon>
        <taxon>Flavobacterium</taxon>
    </lineage>
</organism>
<dbReference type="InterPro" id="IPR008756">
    <property type="entry name" value="Peptidase_M56"/>
</dbReference>
<keyword evidence="4" id="KW-1185">Reference proteome</keyword>
<comment type="caution">
    <text evidence="3">The sequence shown here is derived from an EMBL/GenBank/DDBJ whole genome shotgun (WGS) entry which is preliminary data.</text>
</comment>
<gene>
    <name evidence="3" type="ORF">BC961_2880</name>
</gene>
<feature type="transmembrane region" description="Helical" evidence="1">
    <location>
        <begin position="6"/>
        <end position="25"/>
    </location>
</feature>
<dbReference type="Proteomes" id="UP000280368">
    <property type="component" value="Unassembled WGS sequence"/>
</dbReference>
<dbReference type="AlphaFoldDB" id="A0A3M0A1E8"/>
<dbReference type="InterPro" id="IPR052173">
    <property type="entry name" value="Beta-lactam_resp_regulator"/>
</dbReference>
<evidence type="ECO:0000313" key="3">
    <source>
        <dbReference type="EMBL" id="RMA72812.1"/>
    </source>
</evidence>
<keyword evidence="1" id="KW-1133">Transmembrane helix</keyword>
<protein>
    <submittedName>
        <fullName evidence="3">TonB-dependent receptor-like protein</fullName>
    </submittedName>
</protein>
<feature type="transmembrane region" description="Helical" evidence="1">
    <location>
        <begin position="37"/>
        <end position="55"/>
    </location>
</feature>
<name>A0A3M0A1E8_9FLAO</name>
<dbReference type="CDD" id="cd07341">
    <property type="entry name" value="M56_BlaR1_MecR1_like"/>
    <property type="match status" value="1"/>
</dbReference>
<dbReference type="RefSeq" id="WP_170151324.1">
    <property type="nucleotide sequence ID" value="NZ_CBCSGA010000016.1"/>
</dbReference>
<dbReference type="Pfam" id="PF05569">
    <property type="entry name" value="Peptidase_M56"/>
    <property type="match status" value="1"/>
</dbReference>
<evidence type="ECO:0000256" key="1">
    <source>
        <dbReference type="SAM" id="Phobius"/>
    </source>
</evidence>
<feature type="transmembrane region" description="Helical" evidence="1">
    <location>
        <begin position="87"/>
        <end position="108"/>
    </location>
</feature>
<proteinExistence type="predicted"/>
<keyword evidence="1" id="KW-0812">Transmembrane</keyword>
<evidence type="ECO:0000259" key="2">
    <source>
        <dbReference type="Pfam" id="PF05569"/>
    </source>
</evidence>
<keyword evidence="1" id="KW-0472">Membrane</keyword>
<feature type="domain" description="Peptidase M56" evidence="2">
    <location>
        <begin position="151"/>
        <end position="254"/>
    </location>
</feature>
<dbReference type="PANTHER" id="PTHR34978:SF3">
    <property type="entry name" value="SLR0241 PROTEIN"/>
    <property type="match status" value="1"/>
</dbReference>
<dbReference type="InterPro" id="IPR037066">
    <property type="entry name" value="Plug_dom_sf"/>
</dbReference>
<dbReference type="SUPFAM" id="SSF56935">
    <property type="entry name" value="Porins"/>
    <property type="match status" value="1"/>
</dbReference>
<dbReference type="EMBL" id="REFH01000012">
    <property type="protein sequence ID" value="RMA72812.1"/>
    <property type="molecule type" value="Genomic_DNA"/>
</dbReference>
<keyword evidence="3" id="KW-0675">Receptor</keyword>
<dbReference type="PANTHER" id="PTHR34978">
    <property type="entry name" value="POSSIBLE SENSOR-TRANSDUCER PROTEIN BLAR"/>
    <property type="match status" value="1"/>
</dbReference>
<evidence type="ECO:0000313" key="4">
    <source>
        <dbReference type="Proteomes" id="UP000280368"/>
    </source>
</evidence>
<sequence length="624" mass="71678">MEELFIYFLKSSGLLITFYLAYHFLLRKETFFATNRCFLLIGLLTSVFLPLVFYTNTVFVETNDNVIDWNKIPAAADLSNGANATNWYLISAIIYGIGFMFYLLKFVLDFYHLNIVLKGKRIQKQEDYNLLDTTDNVAPYSYFNTIVYNSTLYSTTELENILEHEKVHCQQNHSVDVLVSRVFCIVFWFNPIVWLYMKDILQNLEFIADHEATNKVIDKKAYQFTLLKITTHENCVAITNHFYQSLIKKRIVMLNKNQSKKRNSWKYAVVIPALIAFVMFFQIKVVAQQRNEQTSTQLKGDVTANKLEFSWNKNTTDVQFTKDISTAKSLNIDLVFSKIRRNSKNEITKIKIFYKDNIGNEYVQDFSKSSGIDPIRFVRSIDQNGKGEIGFYENQTQILTRAKDAVLISKEKVAIIDAVVEQEIPKKESLQNANSVKINNQKPKPIIVLNGIRQTPDFDLNSVEPSTIATVNVLKNDKAIEKYGKEAINGVLEIITKNENYKPSTSITTSKNDKTFSFTPLKVSTINRNEKGNIKSEVDVYEMNLDKTDPTNLNNKQYSKKTIKTQYVKVKSSETIIDEAEIYIDDVKSTKAALDKINPNSIDKMDVIKSAEGKKVVKITTKKQ</sequence>
<reference evidence="3 4" key="1">
    <citation type="submission" date="2018-10" db="EMBL/GenBank/DDBJ databases">
        <title>Genomic Encyclopedia of Archaeal and Bacterial Type Strains, Phase II (KMG-II): from individual species to whole genera.</title>
        <authorList>
            <person name="Goeker M."/>
        </authorList>
    </citation>
    <scope>NUCLEOTIDE SEQUENCE [LARGE SCALE GENOMIC DNA]</scope>
    <source>
        <strain evidence="3 4">DSM 19727</strain>
    </source>
</reference>
<accession>A0A3M0A1E8</accession>
<dbReference type="Gene3D" id="2.170.130.10">
    <property type="entry name" value="TonB-dependent receptor, plug domain"/>
    <property type="match status" value="1"/>
</dbReference>